<comment type="similarity">
    <text evidence="1">Belongs to the FAM47 family.</text>
</comment>
<dbReference type="Proteomes" id="UP000504640">
    <property type="component" value="Unplaced"/>
</dbReference>
<evidence type="ECO:0000313" key="3">
    <source>
        <dbReference type="RefSeq" id="XP_032116987.1"/>
    </source>
</evidence>
<keyword evidence="2" id="KW-1185">Reference proteome</keyword>
<evidence type="ECO:0000313" key="2">
    <source>
        <dbReference type="Proteomes" id="UP000504640"/>
    </source>
</evidence>
<accession>A0A6J3GHX5</accession>
<dbReference type="PANTHER" id="PTHR46449">
    <property type="entry name" value="ZGC:158260"/>
    <property type="match status" value="1"/>
</dbReference>
<organism evidence="2 3">
    <name type="scientific">Sapajus apella</name>
    <name type="common">Brown-capped capuchin</name>
    <name type="synonym">Cebus apella</name>
    <dbReference type="NCBI Taxonomy" id="9515"/>
    <lineage>
        <taxon>Eukaryota</taxon>
        <taxon>Metazoa</taxon>
        <taxon>Chordata</taxon>
        <taxon>Craniata</taxon>
        <taxon>Vertebrata</taxon>
        <taxon>Euteleostomi</taxon>
        <taxon>Mammalia</taxon>
        <taxon>Eutheria</taxon>
        <taxon>Euarchontoglires</taxon>
        <taxon>Primates</taxon>
        <taxon>Haplorrhini</taxon>
        <taxon>Platyrrhini</taxon>
        <taxon>Cebidae</taxon>
        <taxon>Cebinae</taxon>
        <taxon>Sapajus</taxon>
    </lineage>
</organism>
<dbReference type="Pfam" id="PF14642">
    <property type="entry name" value="FAM47"/>
    <property type="match status" value="1"/>
</dbReference>
<dbReference type="CTD" id="100129583"/>
<dbReference type="RefSeq" id="XP_032116987.1">
    <property type="nucleotide sequence ID" value="XM_032261096.1"/>
</dbReference>
<proteinExistence type="inferred from homology"/>
<dbReference type="GeneID" id="116538617"/>
<name>A0A6J3GHX5_SAPAP</name>
<dbReference type="PANTHER" id="PTHR46449:SF3">
    <property type="entry name" value="PROTEIN FAM47E"/>
    <property type="match status" value="1"/>
</dbReference>
<sequence length="408" mass="47144">MADSRRRLGPGTLARVPEGVNCRSGSFTKHKNGLKFPTFLNSRQWVFLRKALDDFKKGCPPCTGLATQVPEEGFLPRLYHRAPQLDPKKRQIKLPKEADLLSKLSPAQQARKAFLEDVEARLTPHPLAFHPNLEEAMPVELLLRVLEVLDPDQKLEDTWAYCQDARKGMKEPTKLLKQCSTQVYLGPSKKTSVSNSGQWLYEENPHKMDLSHENGLRLHENVRKAVSDFCSWVTTFGSSAIDEEFILKQFDVDYQTEPSHDALHTVRLNQVPLEIKHSSSVGLSKLQEPEFFQKPGYERKLQKPQNPCKPKWVKMKYRAWYLNPKFWKKQRADEPLVDREVPHKAQEKNFKKELQEQEESLADLHGTVAFKDFILSRGYQRPRFLKNIYIGKECKLACNKSPIKRTQA</sequence>
<dbReference type="InterPro" id="IPR032743">
    <property type="entry name" value="FAM47"/>
</dbReference>
<evidence type="ECO:0000256" key="1">
    <source>
        <dbReference type="ARBA" id="ARBA00005277"/>
    </source>
</evidence>
<reference evidence="3" key="1">
    <citation type="submission" date="2025-08" db="UniProtKB">
        <authorList>
            <consortium name="RefSeq"/>
        </authorList>
    </citation>
    <scope>IDENTIFICATION</scope>
    <source>
        <tissue evidence="3">Blood</tissue>
    </source>
</reference>
<protein>
    <submittedName>
        <fullName evidence="3">Protein FAM47E</fullName>
    </submittedName>
</protein>
<gene>
    <name evidence="3" type="primary">FAM47E</name>
</gene>
<dbReference type="AlphaFoldDB" id="A0A6J3GHX5"/>
<dbReference type="GO" id="GO:0045815">
    <property type="term" value="P:transcription initiation-coupled chromatin remodeling"/>
    <property type="evidence" value="ECO:0007669"/>
    <property type="project" value="TreeGrafter"/>
</dbReference>
<dbReference type="GO" id="GO:0000785">
    <property type="term" value="C:chromatin"/>
    <property type="evidence" value="ECO:0007669"/>
    <property type="project" value="TreeGrafter"/>
</dbReference>